<feature type="region of interest" description="Disordered" evidence="1">
    <location>
        <begin position="112"/>
        <end position="141"/>
    </location>
</feature>
<dbReference type="EMBL" id="CP136798">
    <property type="protein sequence ID" value="XCN14484.1"/>
    <property type="molecule type" value="Genomic_DNA"/>
</dbReference>
<organism evidence="2">
    <name type="scientific">Streptomyces sp. JL1001</name>
    <dbReference type="NCBI Taxonomy" id="3078227"/>
    <lineage>
        <taxon>Bacteria</taxon>
        <taxon>Bacillati</taxon>
        <taxon>Actinomycetota</taxon>
        <taxon>Actinomycetes</taxon>
        <taxon>Kitasatosporales</taxon>
        <taxon>Streptomycetaceae</taxon>
        <taxon>Streptomyces</taxon>
    </lineage>
</organism>
<dbReference type="Gene3D" id="1.10.260.40">
    <property type="entry name" value="lambda repressor-like DNA-binding domains"/>
    <property type="match status" value="1"/>
</dbReference>
<dbReference type="SUPFAM" id="SSF47413">
    <property type="entry name" value="lambda repressor-like DNA-binding domains"/>
    <property type="match status" value="1"/>
</dbReference>
<dbReference type="AlphaFoldDB" id="A0AAU8KES6"/>
<evidence type="ECO:0000313" key="2">
    <source>
        <dbReference type="EMBL" id="XCN14484.1"/>
    </source>
</evidence>
<accession>A0AAU8KES6</accession>
<sequence>MPKRTHKWKKLPSSVSLSHRAFVLKLRELREVSDRTQAQISQDVYLAPTSLSNHLNGGRIPEAEHVEKLYKILSDEAAMNLRAMPCSLPLLLELRAEALVKHCDCCPVSSPEAAAAVPEPQSTTAPSPAPKHVRRRPRRPRVRLSARHRGIPRIPAQAEVPVPLREGDRHLTTPADAAWPEIRALAESLSAGRSRDADIMMWSAATTLSARDVQIFVAQCRAAGLGKAADQVITNAARRDAQAVLNIASALHTSEQYTDAGLLLAAAAQEEQT</sequence>
<dbReference type="GO" id="GO:0003677">
    <property type="term" value="F:DNA binding"/>
    <property type="evidence" value="ECO:0007669"/>
    <property type="project" value="InterPro"/>
</dbReference>
<evidence type="ECO:0000256" key="1">
    <source>
        <dbReference type="SAM" id="MobiDB-lite"/>
    </source>
</evidence>
<reference evidence="2" key="1">
    <citation type="submission" date="2023-10" db="EMBL/GenBank/DDBJ databases">
        <title>Complete genome sequence of Streptomyces sp. JL1001.</title>
        <authorList>
            <person name="Jiang L."/>
        </authorList>
    </citation>
    <scope>NUCLEOTIDE SEQUENCE</scope>
    <source>
        <strain evidence="2">JL1001</strain>
    </source>
</reference>
<name>A0AAU8KES6_9ACTN</name>
<dbReference type="InterPro" id="IPR001387">
    <property type="entry name" value="Cro/C1-type_HTH"/>
</dbReference>
<proteinExistence type="predicted"/>
<gene>
    <name evidence="2" type="ORF">R1Y80_12815</name>
</gene>
<feature type="compositionally biased region" description="Basic residues" evidence="1">
    <location>
        <begin position="131"/>
        <end position="141"/>
    </location>
</feature>
<protein>
    <submittedName>
        <fullName evidence="2">Helix-turn-helix transcriptional regulator</fullName>
    </submittedName>
</protein>
<dbReference type="InterPro" id="IPR010982">
    <property type="entry name" value="Lambda_DNA-bd_dom_sf"/>
</dbReference>
<dbReference type="CDD" id="cd00093">
    <property type="entry name" value="HTH_XRE"/>
    <property type="match status" value="1"/>
</dbReference>
<dbReference type="RefSeq" id="WP_354597064.1">
    <property type="nucleotide sequence ID" value="NZ_CP136798.1"/>
</dbReference>